<sequence>MVNAVAVQDPKHYGKAVKSDRREQWKIAMTEEMDALKTNDV</sequence>
<evidence type="ECO:0000313" key="2">
    <source>
        <dbReference type="Proteomes" id="UP001162060"/>
    </source>
</evidence>
<proteinExistence type="predicted"/>
<gene>
    <name evidence="1" type="ORF">PM001_LOCUS16058</name>
</gene>
<evidence type="ECO:0000313" key="1">
    <source>
        <dbReference type="EMBL" id="CAK7930908.1"/>
    </source>
</evidence>
<comment type="caution">
    <text evidence="1">The sequence shown here is derived from an EMBL/GenBank/DDBJ whole genome shotgun (WGS) entry which is preliminary data.</text>
</comment>
<accession>A0AAV1UB61</accession>
<name>A0AAV1UB61_9STRA</name>
<organism evidence="1 2">
    <name type="scientific">Peronospora matthiolae</name>
    <dbReference type="NCBI Taxonomy" id="2874970"/>
    <lineage>
        <taxon>Eukaryota</taxon>
        <taxon>Sar</taxon>
        <taxon>Stramenopiles</taxon>
        <taxon>Oomycota</taxon>
        <taxon>Peronosporomycetes</taxon>
        <taxon>Peronosporales</taxon>
        <taxon>Peronosporaceae</taxon>
        <taxon>Peronospora</taxon>
    </lineage>
</organism>
<dbReference type="EMBL" id="CAKLBY020000170">
    <property type="protein sequence ID" value="CAK7930908.1"/>
    <property type="molecule type" value="Genomic_DNA"/>
</dbReference>
<reference evidence="1" key="1">
    <citation type="submission" date="2024-01" db="EMBL/GenBank/DDBJ databases">
        <authorList>
            <person name="Webb A."/>
        </authorList>
    </citation>
    <scope>NUCLEOTIDE SEQUENCE</scope>
    <source>
        <strain evidence="1">Pm1</strain>
    </source>
</reference>
<dbReference type="Proteomes" id="UP001162060">
    <property type="component" value="Unassembled WGS sequence"/>
</dbReference>
<dbReference type="AlphaFoldDB" id="A0AAV1UB61"/>
<protein>
    <submittedName>
        <fullName evidence="1">Uncharacterized protein</fullName>
    </submittedName>
</protein>